<evidence type="ECO:0000313" key="3">
    <source>
        <dbReference type="Proteomes" id="UP000266327"/>
    </source>
</evidence>
<protein>
    <submittedName>
        <fullName evidence="2">Uncharacterized protein</fullName>
    </submittedName>
</protein>
<accession>A0A3A3FXL0</accession>
<reference evidence="3" key="1">
    <citation type="submission" date="2018-09" db="EMBL/GenBank/DDBJ databases">
        <authorList>
            <person name="Zhu H."/>
        </authorList>
    </citation>
    <scope>NUCLEOTIDE SEQUENCE [LARGE SCALE GENOMIC DNA]</scope>
    <source>
        <strain evidence="3">K1S02-23</strain>
    </source>
</reference>
<evidence type="ECO:0000313" key="2">
    <source>
        <dbReference type="EMBL" id="RJG00361.1"/>
    </source>
</evidence>
<feature type="region of interest" description="Disordered" evidence="1">
    <location>
        <begin position="1"/>
        <end position="52"/>
    </location>
</feature>
<dbReference type="Proteomes" id="UP000266327">
    <property type="component" value="Unassembled WGS sequence"/>
</dbReference>
<evidence type="ECO:0000256" key="1">
    <source>
        <dbReference type="SAM" id="MobiDB-lite"/>
    </source>
</evidence>
<dbReference type="EMBL" id="QYUQ01000002">
    <property type="protein sequence ID" value="RJG00361.1"/>
    <property type="molecule type" value="Genomic_DNA"/>
</dbReference>
<feature type="compositionally biased region" description="Gly residues" evidence="1">
    <location>
        <begin position="16"/>
        <end position="37"/>
    </location>
</feature>
<sequence>MPAASAAGRRCSTVGSGCGGGSSSSGPGSSPGRGSSSGIGARCSRSAASGCDAQGDMSGLAGGYGVSVNDMALPRFN</sequence>
<name>A0A3A3FXL0_9BURK</name>
<feature type="compositionally biased region" description="Low complexity" evidence="1">
    <location>
        <begin position="38"/>
        <end position="51"/>
    </location>
</feature>
<comment type="caution">
    <text evidence="2">The sequence shown here is derived from an EMBL/GenBank/DDBJ whole genome shotgun (WGS) entry which is preliminary data.</text>
</comment>
<organism evidence="2 3">
    <name type="scientific">Noviherbaspirillum sedimenti</name>
    <dbReference type="NCBI Taxonomy" id="2320865"/>
    <lineage>
        <taxon>Bacteria</taxon>
        <taxon>Pseudomonadati</taxon>
        <taxon>Pseudomonadota</taxon>
        <taxon>Betaproteobacteria</taxon>
        <taxon>Burkholderiales</taxon>
        <taxon>Oxalobacteraceae</taxon>
        <taxon>Noviherbaspirillum</taxon>
    </lineage>
</organism>
<proteinExistence type="predicted"/>
<gene>
    <name evidence="2" type="ORF">D3878_01185</name>
</gene>
<dbReference type="AlphaFoldDB" id="A0A3A3FXL0"/>
<keyword evidence="3" id="KW-1185">Reference proteome</keyword>